<accession>A0A1X9YPA9</accession>
<evidence type="ECO:0000313" key="1">
    <source>
        <dbReference type="EMBL" id="ARS34697.1"/>
    </source>
</evidence>
<dbReference type="EMBL" id="CP021235">
    <property type="protein sequence ID" value="ARS34697.1"/>
    <property type="molecule type" value="Genomic_DNA"/>
</dbReference>
<name>A0A1X9YPA9_9BACT</name>
<dbReference type="RefSeq" id="WP_025604855.1">
    <property type="nucleotide sequence ID" value="NZ_CP021235.1"/>
</dbReference>
<gene>
    <name evidence="1" type="ORF">CA264_04160</name>
</gene>
<dbReference type="STRING" id="709015.GCA_000472485_00825"/>
<proteinExistence type="predicted"/>
<reference evidence="2" key="1">
    <citation type="submission" date="2017-05" db="EMBL/GenBank/DDBJ databases">
        <authorList>
            <person name="Ray J."/>
            <person name="Price M."/>
            <person name="Deutschbauer A."/>
        </authorList>
    </citation>
    <scope>NUCLEOTIDE SEQUENCE [LARGE SCALE GENOMIC DNA]</scope>
    <source>
        <strain evidence="2">DSM 19842</strain>
    </source>
</reference>
<sequence>MLVEIKNHDEKTVWLPSYGHGNWQELQETDRDNEALWQRLGFNAVMLGDFHPFAESSGSVHCIKKYIRREEVPE</sequence>
<dbReference type="OrthoDB" id="894365at2"/>
<organism evidence="1 2">
    <name type="scientific">Pontibacter actiniarum</name>
    <dbReference type="NCBI Taxonomy" id="323450"/>
    <lineage>
        <taxon>Bacteria</taxon>
        <taxon>Pseudomonadati</taxon>
        <taxon>Bacteroidota</taxon>
        <taxon>Cytophagia</taxon>
        <taxon>Cytophagales</taxon>
        <taxon>Hymenobacteraceae</taxon>
        <taxon>Pontibacter</taxon>
    </lineage>
</organism>
<keyword evidence="2" id="KW-1185">Reference proteome</keyword>
<dbReference type="Proteomes" id="UP000266292">
    <property type="component" value="Chromosome"/>
</dbReference>
<dbReference type="AlphaFoldDB" id="A0A1X9YPA9"/>
<dbReference type="KEGG" id="pact:CA264_04160"/>
<evidence type="ECO:0000313" key="2">
    <source>
        <dbReference type="Proteomes" id="UP000266292"/>
    </source>
</evidence>
<protein>
    <submittedName>
        <fullName evidence="1">Uncharacterized protein</fullName>
    </submittedName>
</protein>